<gene>
    <name evidence="2" type="ORF">ILEXP_LOCUS43572</name>
</gene>
<name>A0ABC8TWH2_9AQUA</name>
<keyword evidence="3" id="KW-1185">Reference proteome</keyword>
<proteinExistence type="predicted"/>
<sequence length="100" mass="11246">MEDTSCTQPTVDVNIELENTFNAAPDTESGDNKNDEKRQRTSTSEVWRKMEDTSCTQPTVDVNIELENTFNAAPDTESGDNKNDERRQRTSTSELLVSQS</sequence>
<evidence type="ECO:0000313" key="3">
    <source>
        <dbReference type="Proteomes" id="UP001642360"/>
    </source>
</evidence>
<protein>
    <submittedName>
        <fullName evidence="2">Uncharacterized protein</fullName>
    </submittedName>
</protein>
<dbReference type="Proteomes" id="UP001642360">
    <property type="component" value="Unassembled WGS sequence"/>
</dbReference>
<organism evidence="2 3">
    <name type="scientific">Ilex paraguariensis</name>
    <name type="common">yerba mate</name>
    <dbReference type="NCBI Taxonomy" id="185542"/>
    <lineage>
        <taxon>Eukaryota</taxon>
        <taxon>Viridiplantae</taxon>
        <taxon>Streptophyta</taxon>
        <taxon>Embryophyta</taxon>
        <taxon>Tracheophyta</taxon>
        <taxon>Spermatophyta</taxon>
        <taxon>Magnoliopsida</taxon>
        <taxon>eudicotyledons</taxon>
        <taxon>Gunneridae</taxon>
        <taxon>Pentapetalae</taxon>
        <taxon>asterids</taxon>
        <taxon>campanulids</taxon>
        <taxon>Aquifoliales</taxon>
        <taxon>Aquifoliaceae</taxon>
        <taxon>Ilex</taxon>
    </lineage>
</organism>
<feature type="compositionally biased region" description="Basic and acidic residues" evidence="1">
    <location>
        <begin position="30"/>
        <end position="39"/>
    </location>
</feature>
<evidence type="ECO:0000256" key="1">
    <source>
        <dbReference type="SAM" id="MobiDB-lite"/>
    </source>
</evidence>
<accession>A0ABC8TWH2</accession>
<dbReference type="AlphaFoldDB" id="A0ABC8TWH2"/>
<feature type="compositionally biased region" description="Polar residues" evidence="1">
    <location>
        <begin position="90"/>
        <end position="100"/>
    </location>
</feature>
<dbReference type="EMBL" id="CAUOFW020006225">
    <property type="protein sequence ID" value="CAK9173838.1"/>
    <property type="molecule type" value="Genomic_DNA"/>
</dbReference>
<feature type="compositionally biased region" description="Polar residues" evidence="1">
    <location>
        <begin position="1"/>
        <end position="22"/>
    </location>
</feature>
<feature type="region of interest" description="Disordered" evidence="1">
    <location>
        <begin position="1"/>
        <end position="55"/>
    </location>
</feature>
<reference evidence="2 3" key="1">
    <citation type="submission" date="2024-02" db="EMBL/GenBank/DDBJ databases">
        <authorList>
            <person name="Vignale AGUSTIN F."/>
            <person name="Sosa J E."/>
            <person name="Modenutti C."/>
        </authorList>
    </citation>
    <scope>NUCLEOTIDE SEQUENCE [LARGE SCALE GENOMIC DNA]</scope>
</reference>
<comment type="caution">
    <text evidence="2">The sequence shown here is derived from an EMBL/GenBank/DDBJ whole genome shotgun (WGS) entry which is preliminary data.</text>
</comment>
<feature type="region of interest" description="Disordered" evidence="1">
    <location>
        <begin position="69"/>
        <end position="100"/>
    </location>
</feature>
<feature type="compositionally biased region" description="Basic and acidic residues" evidence="1">
    <location>
        <begin position="79"/>
        <end position="88"/>
    </location>
</feature>
<evidence type="ECO:0000313" key="2">
    <source>
        <dbReference type="EMBL" id="CAK9173838.1"/>
    </source>
</evidence>